<dbReference type="Proteomes" id="UP000265562">
    <property type="component" value="Chromosome"/>
</dbReference>
<evidence type="ECO:0000313" key="1">
    <source>
        <dbReference type="EMBL" id="AYB00225.1"/>
    </source>
</evidence>
<reference evidence="1 2" key="1">
    <citation type="submission" date="2018-09" db="EMBL/GenBank/DDBJ databases">
        <title>Genome sequencing of Lachnoanaerobaculum umeaense DSM 23576.</title>
        <authorList>
            <person name="Kook J.-K."/>
            <person name="Park S.-N."/>
            <person name="Lim Y.K."/>
        </authorList>
    </citation>
    <scope>NUCLEOTIDE SEQUENCE [LARGE SCALE GENOMIC DNA]</scope>
    <source>
        <strain evidence="2">DSM 23576 \ CCUG 58757</strain>
    </source>
</reference>
<evidence type="ECO:0000313" key="2">
    <source>
        <dbReference type="Proteomes" id="UP000265562"/>
    </source>
</evidence>
<accession>A0A385Q3H5</accession>
<dbReference type="SUPFAM" id="SSF143100">
    <property type="entry name" value="TTHA1013/TTHA0281-like"/>
    <property type="match status" value="1"/>
</dbReference>
<organism evidence="1 2">
    <name type="scientific">Lachnoanaerobaculum umeaense</name>
    <dbReference type="NCBI Taxonomy" id="617123"/>
    <lineage>
        <taxon>Bacteria</taxon>
        <taxon>Bacillati</taxon>
        <taxon>Bacillota</taxon>
        <taxon>Clostridia</taxon>
        <taxon>Lachnospirales</taxon>
        <taxon>Lachnospiraceae</taxon>
        <taxon>Lachnoanaerobaculum</taxon>
    </lineage>
</organism>
<proteinExistence type="predicted"/>
<dbReference type="KEGG" id="lua:D4A81_09915"/>
<dbReference type="Pfam" id="PF15919">
    <property type="entry name" value="HicB_lk_antitox"/>
    <property type="match status" value="1"/>
</dbReference>
<dbReference type="InterPro" id="IPR031807">
    <property type="entry name" value="HicB-like"/>
</dbReference>
<dbReference type="Gene3D" id="3.30.160.250">
    <property type="match status" value="1"/>
</dbReference>
<dbReference type="RefSeq" id="WP_111524786.1">
    <property type="nucleotide sequence ID" value="NZ_CP032364.1"/>
</dbReference>
<dbReference type="InterPro" id="IPR035069">
    <property type="entry name" value="TTHA1013/TTHA0281-like"/>
</dbReference>
<name>A0A385Q3H5_9FIRM</name>
<protein>
    <submittedName>
        <fullName evidence="1">Type II toxin-antitoxin system HicB family antitoxin</fullName>
    </submittedName>
</protein>
<gene>
    <name evidence="1" type="ORF">D4A81_09915</name>
</gene>
<dbReference type="AlphaFoldDB" id="A0A385Q3H5"/>
<sequence length="132" mass="15045">MAKYVYPAIFTKEDNGGYSIAFPDIQGCHTCSENLQEGFEMAADALTLMLYDLEQDKKEIPKPSDIKSVNVANNEFVSYIAADTAFYERYYSNKTVKKNCTIPYWLEKMASDNNINFSQVLQDGLKNILKIE</sequence>
<keyword evidence="2" id="KW-1185">Reference proteome</keyword>
<dbReference type="OrthoDB" id="5419659at2"/>
<dbReference type="EMBL" id="CP032364">
    <property type="protein sequence ID" value="AYB00225.1"/>
    <property type="molecule type" value="Genomic_DNA"/>
</dbReference>